<protein>
    <submittedName>
        <fullName evidence="3">Uncharacterized protein</fullName>
    </submittedName>
</protein>
<sequence length="98" mass="11361">MKNIQNLILKRDLLQILLKIYTTFFIQKDDSPVGTIIPNAVHLPWSEKVSQEVHGRKRSEKTDSLRIITDKTHTHWHTQMQQQLAAGGDEGQRSDWSI</sequence>
<feature type="region of interest" description="Disordered" evidence="1">
    <location>
        <begin position="78"/>
        <end position="98"/>
    </location>
</feature>
<dbReference type="Proteomes" id="UP001652661">
    <property type="component" value="Chromosome 2L"/>
</dbReference>
<proteinExistence type="predicted"/>
<evidence type="ECO:0000256" key="1">
    <source>
        <dbReference type="SAM" id="MobiDB-lite"/>
    </source>
</evidence>
<reference evidence="2" key="1">
    <citation type="submission" date="2025-05" db="UniProtKB">
        <authorList>
            <consortium name="RefSeq"/>
        </authorList>
    </citation>
    <scope>NUCLEOTIDE SEQUENCE [LARGE SCALE GENOMIC DNA]</scope>
    <source>
        <strain evidence="2">14028-0561.14</strain>
    </source>
</reference>
<dbReference type="RefSeq" id="XP_070140976.1">
    <property type="nucleotide sequence ID" value="XM_070284875.1"/>
</dbReference>
<evidence type="ECO:0000313" key="2">
    <source>
        <dbReference type="Proteomes" id="UP001652661"/>
    </source>
</evidence>
<keyword evidence="2" id="KW-1185">Reference proteome</keyword>
<dbReference type="GeneID" id="121502362"/>
<organism evidence="2 3">
    <name type="scientific">Drosophila kikkawai</name>
    <name type="common">Fruit fly</name>
    <dbReference type="NCBI Taxonomy" id="30033"/>
    <lineage>
        <taxon>Eukaryota</taxon>
        <taxon>Metazoa</taxon>
        <taxon>Ecdysozoa</taxon>
        <taxon>Arthropoda</taxon>
        <taxon>Hexapoda</taxon>
        <taxon>Insecta</taxon>
        <taxon>Pterygota</taxon>
        <taxon>Neoptera</taxon>
        <taxon>Endopterygota</taxon>
        <taxon>Diptera</taxon>
        <taxon>Brachycera</taxon>
        <taxon>Muscomorpha</taxon>
        <taxon>Ephydroidea</taxon>
        <taxon>Drosophilidae</taxon>
        <taxon>Drosophila</taxon>
        <taxon>Sophophora</taxon>
    </lineage>
</organism>
<reference evidence="3" key="2">
    <citation type="submission" date="2025-08" db="UniProtKB">
        <authorList>
            <consortium name="RefSeq"/>
        </authorList>
    </citation>
    <scope>IDENTIFICATION</scope>
    <source>
        <strain evidence="3">14028-0561.14</strain>
        <tissue evidence="3">Whole fly</tissue>
    </source>
</reference>
<evidence type="ECO:0000313" key="3">
    <source>
        <dbReference type="RefSeq" id="XP_070140976.1"/>
    </source>
</evidence>
<name>A0ABM4GE36_DROKI</name>
<gene>
    <name evidence="3" type="primary">LOC121502362</name>
</gene>
<accession>A0ABM4GE36</accession>